<keyword evidence="1" id="KW-0732">Signal</keyword>
<dbReference type="Pfam" id="PF00059">
    <property type="entry name" value="Lectin_C"/>
    <property type="match status" value="1"/>
</dbReference>
<accession>L7TBS7</accession>
<dbReference type="PROSITE" id="PS50041">
    <property type="entry name" value="C_TYPE_LECTIN_2"/>
    <property type="match status" value="1"/>
</dbReference>
<dbReference type="InterPro" id="IPR050801">
    <property type="entry name" value="Ca-Dep_Lectins_ImmuneDev"/>
</dbReference>
<feature type="chain" id="PRO_5003983537" evidence="1">
    <location>
        <begin position="24"/>
        <end position="156"/>
    </location>
</feature>
<dbReference type="CDD" id="cd00037">
    <property type="entry name" value="CLECT"/>
    <property type="match status" value="1"/>
</dbReference>
<organism evidence="3">
    <name type="scientific">Eriocheir sinensis</name>
    <name type="common">Chinese mitten crab</name>
    <dbReference type="NCBI Taxonomy" id="95602"/>
    <lineage>
        <taxon>Eukaryota</taxon>
        <taxon>Metazoa</taxon>
        <taxon>Ecdysozoa</taxon>
        <taxon>Arthropoda</taxon>
        <taxon>Crustacea</taxon>
        <taxon>Multicrustacea</taxon>
        <taxon>Malacostraca</taxon>
        <taxon>Eumalacostraca</taxon>
        <taxon>Eucarida</taxon>
        <taxon>Decapoda</taxon>
        <taxon>Pleocyemata</taxon>
        <taxon>Brachyura</taxon>
        <taxon>Eubrachyura</taxon>
        <taxon>Grapsoidea</taxon>
        <taxon>Varunidae</taxon>
        <taxon>Eriocheir</taxon>
    </lineage>
</organism>
<dbReference type="GO" id="GO:0030246">
    <property type="term" value="F:carbohydrate binding"/>
    <property type="evidence" value="ECO:0007669"/>
    <property type="project" value="UniProtKB-KW"/>
</dbReference>
<protein>
    <submittedName>
        <fullName evidence="3">C-type lectin</fullName>
    </submittedName>
</protein>
<reference evidence="3" key="1">
    <citation type="journal article" date="2013" name="Fish Shellfish Immunol.">
        <title>A novel C-type lectin from crab Eriocheir sinensis functions as pattern recognition receptor enhancing cellular encapsulation.</title>
        <authorList>
            <person name="Wang L."/>
            <person name="Wang L."/>
            <person name="Zhang D."/>
            <person name="Li F."/>
            <person name="Wang M."/>
            <person name="Huang M."/>
            <person name="Zhang H."/>
            <person name="Song L."/>
        </authorList>
    </citation>
    <scope>NUCLEOTIDE SEQUENCE</scope>
</reference>
<dbReference type="AlphaFoldDB" id="L7TBS7"/>
<dbReference type="PANTHER" id="PTHR22801:SF63">
    <property type="entry name" value="C-TYPE LECTIN DOMAIN-CONTAINING PROTEIN"/>
    <property type="match status" value="1"/>
</dbReference>
<feature type="signal peptide" evidence="1">
    <location>
        <begin position="1"/>
        <end position="23"/>
    </location>
</feature>
<dbReference type="InterPro" id="IPR016186">
    <property type="entry name" value="C-type_lectin-like/link_sf"/>
</dbReference>
<dbReference type="SMR" id="L7TBS7"/>
<dbReference type="SMART" id="SM00034">
    <property type="entry name" value="CLECT"/>
    <property type="match status" value="1"/>
</dbReference>
<feature type="domain" description="C-type lectin" evidence="2">
    <location>
        <begin position="41"/>
        <end position="155"/>
    </location>
</feature>
<dbReference type="GeneID" id="126997639"/>
<evidence type="ECO:0000313" key="3">
    <source>
        <dbReference type="EMBL" id="AGC31447.1"/>
    </source>
</evidence>
<dbReference type="Gene3D" id="3.10.100.10">
    <property type="entry name" value="Mannose-Binding Protein A, subunit A"/>
    <property type="match status" value="1"/>
</dbReference>
<keyword evidence="3" id="KW-0430">Lectin</keyword>
<proteinExistence type="evidence at transcript level"/>
<dbReference type="RefSeq" id="XP_050714811.1">
    <property type="nucleotide sequence ID" value="XM_050858854.1"/>
</dbReference>
<dbReference type="InterPro" id="IPR016187">
    <property type="entry name" value="CTDL_fold"/>
</dbReference>
<dbReference type="OrthoDB" id="7760957at2759"/>
<dbReference type="PANTHER" id="PTHR22801">
    <property type="entry name" value="LITHOSTATHINE"/>
    <property type="match status" value="1"/>
</dbReference>
<sequence length="156" mass="17408">MKWTAVFAVAAALVCLAPAETRADCPPGWDNVNDETEAVLCFHFRRAKATWDATLSYCNALGGILAKLTDTLHQKILRHIGEESEAFWIGGTDLSVEGRWVWVNDGSEIPKGPPHWFLCDNEPQGGSKKNCLCLFPPDFYFHACTCDHLYYGICQL</sequence>
<dbReference type="SUPFAM" id="SSF56436">
    <property type="entry name" value="C-type lectin-like"/>
    <property type="match status" value="1"/>
</dbReference>
<evidence type="ECO:0000256" key="1">
    <source>
        <dbReference type="SAM" id="SignalP"/>
    </source>
</evidence>
<dbReference type="EMBL" id="JX841199">
    <property type="protein sequence ID" value="AGC31447.1"/>
    <property type="molecule type" value="mRNA"/>
</dbReference>
<evidence type="ECO:0000259" key="2">
    <source>
        <dbReference type="PROSITE" id="PS50041"/>
    </source>
</evidence>
<dbReference type="InterPro" id="IPR001304">
    <property type="entry name" value="C-type_lectin-like"/>
</dbReference>
<name>L7TBS7_ERISI</name>